<keyword evidence="6" id="KW-1185">Reference proteome</keyword>
<dbReference type="Proteomes" id="UP000244896">
    <property type="component" value="Chromosome"/>
</dbReference>
<organism evidence="5 6">
    <name type="scientific">Ereboglobus luteus</name>
    <dbReference type="NCBI Taxonomy" id="1796921"/>
    <lineage>
        <taxon>Bacteria</taxon>
        <taxon>Pseudomonadati</taxon>
        <taxon>Verrucomicrobiota</taxon>
        <taxon>Opitutia</taxon>
        <taxon>Opitutales</taxon>
        <taxon>Opitutaceae</taxon>
        <taxon>Ereboglobus</taxon>
    </lineage>
</organism>
<dbReference type="SUPFAM" id="SSF53187">
    <property type="entry name" value="Zn-dependent exopeptidases"/>
    <property type="match status" value="1"/>
</dbReference>
<dbReference type="InterPro" id="IPR000834">
    <property type="entry name" value="Peptidase_M14"/>
</dbReference>
<dbReference type="KEGG" id="elut:CKA38_14490"/>
<evidence type="ECO:0000256" key="2">
    <source>
        <dbReference type="PROSITE-ProRule" id="PRU01379"/>
    </source>
</evidence>
<sequence>MKPKENKTSPVKKHILSSLIAILLLAGSAAVASEKPKVEIDAGFPGGNIIVVDIGKDVIQLKQDLRDTKGRWFYWSFRVRGAQGKTLEFQFDDKIISYLGPAISKDGGKTWAWLYNKTGNLPYSDVSSSFKYTFGKDDAEVFFSLSPSYTGKELNAFLEKHKTNPVLKTGTLCKTTKGRNAELFRITGQNPKSGFKVVLTARHHACESMANYALEGIIETILSDTPDGRWLREHADFLIVPFMDKDGVEDGDQGKNRKPHDHNRDYAKEIHPTVRAFKKQVTEWIDGRPAVLFDMHCPSEKGKTLFFFTEAAELNRKISDNVNRYCSILEAERKSPLYYKKSHNRIAKNSKTPALLKCNTWFMTLPETIAAMTLEIPYAFAADIGTTNGVAVTVDHARLFGKDMARSLRALLETQP</sequence>
<dbReference type="Pfam" id="PF00246">
    <property type="entry name" value="Peptidase_M14"/>
    <property type="match status" value="1"/>
</dbReference>
<name>A0A2U8E659_9BACT</name>
<evidence type="ECO:0000313" key="6">
    <source>
        <dbReference type="Proteomes" id="UP000244896"/>
    </source>
</evidence>
<proteinExistence type="inferred from homology"/>
<dbReference type="GO" id="GO:0006508">
    <property type="term" value="P:proteolysis"/>
    <property type="evidence" value="ECO:0007669"/>
    <property type="project" value="InterPro"/>
</dbReference>
<evidence type="ECO:0000256" key="1">
    <source>
        <dbReference type="ARBA" id="ARBA00001947"/>
    </source>
</evidence>
<feature type="domain" description="Peptidase M14" evidence="4">
    <location>
        <begin position="147"/>
        <end position="416"/>
    </location>
</feature>
<dbReference type="OrthoDB" id="179457at2"/>
<evidence type="ECO:0000256" key="3">
    <source>
        <dbReference type="SAM" id="SignalP"/>
    </source>
</evidence>
<dbReference type="EMBL" id="CP023004">
    <property type="protein sequence ID" value="AWI10300.1"/>
    <property type="molecule type" value="Genomic_DNA"/>
</dbReference>
<dbReference type="GO" id="GO:0008270">
    <property type="term" value="F:zinc ion binding"/>
    <property type="evidence" value="ECO:0007669"/>
    <property type="project" value="InterPro"/>
</dbReference>
<evidence type="ECO:0000313" key="5">
    <source>
        <dbReference type="EMBL" id="AWI10300.1"/>
    </source>
</evidence>
<dbReference type="AlphaFoldDB" id="A0A2U8E659"/>
<dbReference type="GO" id="GO:0004181">
    <property type="term" value="F:metallocarboxypeptidase activity"/>
    <property type="evidence" value="ECO:0007669"/>
    <property type="project" value="InterPro"/>
</dbReference>
<keyword evidence="3" id="KW-0732">Signal</keyword>
<comment type="caution">
    <text evidence="2">Lacks conserved residue(s) required for the propagation of feature annotation.</text>
</comment>
<comment type="cofactor">
    <cofactor evidence="1">
        <name>Zn(2+)</name>
        <dbReference type="ChEBI" id="CHEBI:29105"/>
    </cofactor>
</comment>
<feature type="chain" id="PRO_5016108271" description="Peptidase M14 domain-containing protein" evidence="3">
    <location>
        <begin position="33"/>
        <end position="416"/>
    </location>
</feature>
<gene>
    <name evidence="5" type="ORF">CKA38_14490</name>
</gene>
<dbReference type="InterPro" id="IPR050821">
    <property type="entry name" value="Cytosolic_carboxypeptidase"/>
</dbReference>
<reference evidence="5 6" key="1">
    <citation type="journal article" date="2018" name="Syst. Appl. Microbiol.">
        <title>Ereboglobus luteus gen. nov. sp. nov. from cockroach guts, and new insights into the oxygen relationship of the genera Opitutus and Didymococcus (Verrucomicrobia: Opitutaceae).</title>
        <authorList>
            <person name="Tegtmeier D."/>
            <person name="Belitz A."/>
            <person name="Radek R."/>
            <person name="Heimerl T."/>
            <person name="Brune A."/>
        </authorList>
    </citation>
    <scope>NUCLEOTIDE SEQUENCE [LARGE SCALE GENOMIC DNA]</scope>
    <source>
        <strain evidence="5 6">Ho45</strain>
    </source>
</reference>
<dbReference type="PANTHER" id="PTHR12756">
    <property type="entry name" value="CYTOSOLIC CARBOXYPEPTIDASE"/>
    <property type="match status" value="1"/>
</dbReference>
<evidence type="ECO:0000259" key="4">
    <source>
        <dbReference type="PROSITE" id="PS52035"/>
    </source>
</evidence>
<dbReference type="Gene3D" id="3.40.630.10">
    <property type="entry name" value="Zn peptidases"/>
    <property type="match status" value="1"/>
</dbReference>
<protein>
    <recommendedName>
        <fullName evidence="4">Peptidase M14 domain-containing protein</fullName>
    </recommendedName>
</protein>
<dbReference type="PANTHER" id="PTHR12756:SF11">
    <property type="entry name" value="CYTOSOLIC CARBOXYPEPTIDASE 1"/>
    <property type="match status" value="1"/>
</dbReference>
<accession>A0A2U8E659</accession>
<feature type="signal peptide" evidence="3">
    <location>
        <begin position="1"/>
        <end position="32"/>
    </location>
</feature>
<comment type="similarity">
    <text evidence="2">Belongs to the peptidase M14 family.</text>
</comment>
<dbReference type="PROSITE" id="PS52035">
    <property type="entry name" value="PEPTIDASE_M14"/>
    <property type="match status" value="1"/>
</dbReference>